<dbReference type="EC" id="2.7.1.2" evidence="2"/>
<dbReference type="InterPro" id="IPR000600">
    <property type="entry name" value="ROK"/>
</dbReference>
<comment type="similarity">
    <text evidence="1">Belongs to the ROK (NagC/XylR) family.</text>
</comment>
<name>A0A916JZ64_9MICO</name>
<reference evidence="2" key="1">
    <citation type="submission" date="2021-06" db="EMBL/GenBank/DDBJ databases">
        <authorList>
            <person name="Criscuolo A."/>
        </authorList>
    </citation>
    <scope>NUCLEOTIDE SEQUENCE</scope>
    <source>
        <strain evidence="2">CIP111803</strain>
    </source>
</reference>
<keyword evidence="3" id="KW-1185">Reference proteome</keyword>
<dbReference type="RefSeq" id="WP_236022107.1">
    <property type="nucleotide sequence ID" value="NZ_CAJVAP010000028.1"/>
</dbReference>
<keyword evidence="2" id="KW-0808">Transferase</keyword>
<protein>
    <submittedName>
        <fullName evidence="2">Glucokinase</fullName>
        <ecNumber evidence="2">2.7.1.2</ecNumber>
    </submittedName>
</protein>
<dbReference type="GO" id="GO:0004340">
    <property type="term" value="F:glucokinase activity"/>
    <property type="evidence" value="ECO:0007669"/>
    <property type="project" value="UniProtKB-EC"/>
</dbReference>
<evidence type="ECO:0000313" key="3">
    <source>
        <dbReference type="Proteomes" id="UP000693892"/>
    </source>
</evidence>
<evidence type="ECO:0000256" key="1">
    <source>
        <dbReference type="ARBA" id="ARBA00006479"/>
    </source>
</evidence>
<organism evidence="2 3">
    <name type="scientific">Leucobacter soli</name>
    <dbReference type="NCBI Taxonomy" id="2812850"/>
    <lineage>
        <taxon>Bacteria</taxon>
        <taxon>Bacillati</taxon>
        <taxon>Actinomycetota</taxon>
        <taxon>Actinomycetes</taxon>
        <taxon>Micrococcales</taxon>
        <taxon>Microbacteriaceae</taxon>
        <taxon>Leucobacter</taxon>
    </lineage>
</organism>
<gene>
    <name evidence="2" type="primary">glkA</name>
    <name evidence="2" type="ORF">LEUCIP111803_02123</name>
</gene>
<dbReference type="Pfam" id="PF00480">
    <property type="entry name" value="ROK"/>
    <property type="match status" value="1"/>
</dbReference>
<dbReference type="PANTHER" id="PTHR18964:SF149">
    <property type="entry name" value="BIFUNCTIONAL UDP-N-ACETYLGLUCOSAMINE 2-EPIMERASE_N-ACETYLMANNOSAMINE KINASE"/>
    <property type="match status" value="1"/>
</dbReference>
<dbReference type="PANTHER" id="PTHR18964">
    <property type="entry name" value="ROK (REPRESSOR, ORF, KINASE) FAMILY"/>
    <property type="match status" value="1"/>
</dbReference>
<proteinExistence type="inferred from homology"/>
<evidence type="ECO:0000313" key="2">
    <source>
        <dbReference type="EMBL" id="CAG7617659.1"/>
    </source>
</evidence>
<dbReference type="Proteomes" id="UP000693892">
    <property type="component" value="Unassembled WGS sequence"/>
</dbReference>
<accession>A0A916JZ64</accession>
<sequence length="312" mass="31918">MTPTQPIVSDAKRAARIGMDIGGSKIAAVSLDEDARIEAEATLPVAMGAAGVLDTAAGLVAELAERTGRAPSDFASLGVGVPGQVQRPRGTVRHAYNLEIEEMELGELLSARTGIPVSVDNDVTAASIGAAHLMGLDGTIAYLNLGTGLAAGIIIDGRARRGANGVAGEIGHLPIDPLGRPCNCGQVGCLETVAGGMALRNHWPAGGADPGRRLLRAVEAGDDDARRAFDLLVSGTARAIRVLGLTIDPDTVVIGGGLRLLGAPLIDGIRRTLETWEAETSFFAQLGMSRRLHVLPEGSPAAAVGAALASRA</sequence>
<comment type="caution">
    <text evidence="2">The sequence shown here is derived from an EMBL/GenBank/DDBJ whole genome shotgun (WGS) entry which is preliminary data.</text>
</comment>
<dbReference type="EMBL" id="CAJVAP010000028">
    <property type="protein sequence ID" value="CAG7617659.1"/>
    <property type="molecule type" value="Genomic_DNA"/>
</dbReference>
<dbReference type="AlphaFoldDB" id="A0A916JZ64"/>